<dbReference type="Proteomes" id="UP000325218">
    <property type="component" value="Unassembled WGS sequence"/>
</dbReference>
<sequence>MSHNLFRVGERDRLTWMNEPTSWEYTADGGLCVHAPAKADFFKDPAGKHVVHSAPFLHVPAETSFQLTTQLQVEMHHIYDSGCLMLMVDEDNWAKLCYEFNGEHATIVSVVTQNGCSDDCNSERVTVENPLLRITKRENTVSFFYSANGEDWKLIRYFGMKAPGGFKAGVVAQSPMGTGCRACFKYLSMTKPDTDSRF</sequence>
<dbReference type="AlphaFoldDB" id="A0A5D0CJC2"/>
<dbReference type="RefSeq" id="WP_148457732.1">
    <property type="nucleotide sequence ID" value="NZ_VSDO01000006.1"/>
</dbReference>
<keyword evidence="2" id="KW-1185">Reference proteome</keyword>
<dbReference type="Pfam" id="PF07081">
    <property type="entry name" value="DUF1349"/>
    <property type="match status" value="1"/>
</dbReference>
<dbReference type="EMBL" id="VSDO01000006">
    <property type="protein sequence ID" value="TYA10163.1"/>
    <property type="molecule type" value="Genomic_DNA"/>
</dbReference>
<dbReference type="InterPro" id="IPR013320">
    <property type="entry name" value="ConA-like_dom_sf"/>
</dbReference>
<comment type="caution">
    <text evidence="1">The sequence shown here is derived from an EMBL/GenBank/DDBJ whole genome shotgun (WGS) entry which is preliminary data.</text>
</comment>
<dbReference type="InterPro" id="IPR009784">
    <property type="entry name" value="DUF1349"/>
</dbReference>
<protein>
    <submittedName>
        <fullName evidence="1">DUF1349 domain-containing protein</fullName>
    </submittedName>
</protein>
<name>A0A5D0CJC2_9BACL</name>
<organism evidence="1 2">
    <name type="scientific">Paenibacillus faecis</name>
    <dbReference type="NCBI Taxonomy" id="862114"/>
    <lineage>
        <taxon>Bacteria</taxon>
        <taxon>Bacillati</taxon>
        <taxon>Bacillota</taxon>
        <taxon>Bacilli</taxon>
        <taxon>Bacillales</taxon>
        <taxon>Paenibacillaceae</taxon>
        <taxon>Paenibacillus</taxon>
    </lineage>
</organism>
<dbReference type="PANTHER" id="PTHR35332:SF2">
    <property type="entry name" value="REGULATION OF ENOLASE PROTEIN 1"/>
    <property type="match status" value="1"/>
</dbReference>
<reference evidence="1 2" key="1">
    <citation type="submission" date="2019-08" db="EMBL/GenBank/DDBJ databases">
        <title>Genome sequencing of Paenibacillus faecis DSM 23593(T).</title>
        <authorList>
            <person name="Kook J.-K."/>
            <person name="Park S.-N."/>
            <person name="Lim Y.K."/>
        </authorList>
    </citation>
    <scope>NUCLEOTIDE SEQUENCE [LARGE SCALE GENOMIC DNA]</scope>
    <source>
        <strain evidence="1 2">DSM 23593</strain>
    </source>
</reference>
<proteinExistence type="predicted"/>
<evidence type="ECO:0000313" key="1">
    <source>
        <dbReference type="EMBL" id="TYA10163.1"/>
    </source>
</evidence>
<dbReference type="Gene3D" id="2.60.120.200">
    <property type="match status" value="1"/>
</dbReference>
<accession>A0A5D0CJC2</accession>
<evidence type="ECO:0000313" key="2">
    <source>
        <dbReference type="Proteomes" id="UP000325218"/>
    </source>
</evidence>
<gene>
    <name evidence="1" type="ORF">FRY98_26595</name>
</gene>
<dbReference type="PANTHER" id="PTHR35332">
    <property type="entry name" value="REGULATION OF ENOLASE PROTEIN 1"/>
    <property type="match status" value="1"/>
</dbReference>
<dbReference type="SUPFAM" id="SSF49899">
    <property type="entry name" value="Concanavalin A-like lectins/glucanases"/>
    <property type="match status" value="1"/>
</dbReference>
<dbReference type="OrthoDB" id="9808724at2"/>